<dbReference type="AlphaFoldDB" id="A0A2R6QUI2"/>
<dbReference type="Gene3D" id="2.60.40.4040">
    <property type="match status" value="1"/>
</dbReference>
<dbReference type="EMBL" id="MLYV02000308">
    <property type="protein sequence ID" value="PSS15413.1"/>
    <property type="molecule type" value="Genomic_DNA"/>
</dbReference>
<dbReference type="Gene3D" id="2.60.40.1180">
    <property type="entry name" value="Golgi alpha-mannosidase II"/>
    <property type="match status" value="1"/>
</dbReference>
<evidence type="ECO:0000313" key="5">
    <source>
        <dbReference type="EMBL" id="PSS15413.1"/>
    </source>
</evidence>
<dbReference type="Pfam" id="PF21365">
    <property type="entry name" value="Glyco_hydro_31_3rd"/>
    <property type="match status" value="1"/>
</dbReference>
<gene>
    <name evidence="5" type="ORF">PHLCEN_2v3262</name>
</gene>
<dbReference type="InterPro" id="IPR013780">
    <property type="entry name" value="Glyco_hydro_b"/>
</dbReference>
<keyword evidence="6" id="KW-1185">Reference proteome</keyword>
<evidence type="ECO:0000256" key="1">
    <source>
        <dbReference type="ARBA" id="ARBA00022801"/>
    </source>
</evidence>
<accession>A0A2R6QUI2</accession>
<evidence type="ECO:0000259" key="4">
    <source>
        <dbReference type="Pfam" id="PF21365"/>
    </source>
</evidence>
<name>A0A2R6QUI2_9APHY</name>
<comment type="caution">
    <text evidence="5">The sequence shown here is derived from an EMBL/GenBank/DDBJ whole genome shotgun (WGS) entry which is preliminary data.</text>
</comment>
<evidence type="ECO:0000256" key="3">
    <source>
        <dbReference type="ARBA" id="ARBA00023295"/>
    </source>
</evidence>
<proteinExistence type="predicted"/>
<keyword evidence="1" id="KW-0378">Hydrolase</keyword>
<reference evidence="5 6" key="1">
    <citation type="submission" date="2018-02" db="EMBL/GenBank/DDBJ databases">
        <title>Genome sequence of the basidiomycete white-rot fungus Phlebia centrifuga.</title>
        <authorList>
            <person name="Granchi Z."/>
            <person name="Peng M."/>
            <person name="de Vries R.P."/>
            <person name="Hilden K."/>
            <person name="Makela M.R."/>
            <person name="Grigoriev I."/>
            <person name="Riley R."/>
        </authorList>
    </citation>
    <scope>NUCLEOTIDE SEQUENCE [LARGE SCALE GENOMIC DNA]</scope>
    <source>
        <strain evidence="5 6">FBCC195</strain>
    </source>
</reference>
<organism evidence="5 6">
    <name type="scientific">Hermanssonia centrifuga</name>
    <dbReference type="NCBI Taxonomy" id="98765"/>
    <lineage>
        <taxon>Eukaryota</taxon>
        <taxon>Fungi</taxon>
        <taxon>Dikarya</taxon>
        <taxon>Basidiomycota</taxon>
        <taxon>Agaricomycotina</taxon>
        <taxon>Agaricomycetes</taxon>
        <taxon>Polyporales</taxon>
        <taxon>Meruliaceae</taxon>
        <taxon>Hermanssonia</taxon>
    </lineage>
</organism>
<dbReference type="PANTHER" id="PTHR22762:SF67">
    <property type="entry name" value="ALPHA_BETA-GLUCOSIDASE AGDC-RELATED"/>
    <property type="match status" value="1"/>
</dbReference>
<sequence length="130" mass="14588">MKLIWTALPVLNPLWYIYSHDPSTSSIDLQFFFGKSILVSPVTEENSTTVSAYFPDNIFYDFLTLAPFALTITAPPNTDFEIIVDPDTHDQASGSLYADDVVSITPKATTQVQLSYTKEHLHELHDHALL</sequence>
<evidence type="ECO:0000313" key="6">
    <source>
        <dbReference type="Proteomes" id="UP000186601"/>
    </source>
</evidence>
<keyword evidence="2" id="KW-0325">Glycoprotein</keyword>
<dbReference type="InterPro" id="IPR048395">
    <property type="entry name" value="Glyco_hydro_31_C"/>
</dbReference>
<evidence type="ECO:0000256" key="2">
    <source>
        <dbReference type="ARBA" id="ARBA00023180"/>
    </source>
</evidence>
<feature type="domain" description="Glycosyl hydrolase family 31 C-terminal" evidence="4">
    <location>
        <begin position="8"/>
        <end position="65"/>
    </location>
</feature>
<dbReference type="GO" id="GO:0004553">
    <property type="term" value="F:hydrolase activity, hydrolyzing O-glycosyl compounds"/>
    <property type="evidence" value="ECO:0007669"/>
    <property type="project" value="TreeGrafter"/>
</dbReference>
<dbReference type="SUPFAM" id="SSF51011">
    <property type="entry name" value="Glycosyl hydrolase domain"/>
    <property type="match status" value="1"/>
</dbReference>
<protein>
    <recommendedName>
        <fullName evidence="4">Glycosyl hydrolase family 31 C-terminal domain-containing protein</fullName>
    </recommendedName>
</protein>
<dbReference type="OrthoDB" id="3905262at2759"/>
<dbReference type="Proteomes" id="UP000186601">
    <property type="component" value="Unassembled WGS sequence"/>
</dbReference>
<dbReference type="PANTHER" id="PTHR22762">
    <property type="entry name" value="ALPHA-GLUCOSIDASE"/>
    <property type="match status" value="1"/>
</dbReference>
<keyword evidence="3" id="KW-0326">Glycosidase</keyword>
<dbReference type="STRING" id="98765.A0A2R6QUI2"/>